<dbReference type="InterPro" id="IPR020845">
    <property type="entry name" value="AMP-binding_CS"/>
</dbReference>
<evidence type="ECO:0000313" key="5">
    <source>
        <dbReference type="EMBL" id="ODM06944.1"/>
    </source>
</evidence>
<dbReference type="PANTHER" id="PTHR43201">
    <property type="entry name" value="ACYL-COA SYNTHETASE"/>
    <property type="match status" value="1"/>
</dbReference>
<dbReference type="Gene3D" id="3.30.300.30">
    <property type="match status" value="1"/>
</dbReference>
<comment type="caution">
    <text evidence="5">The sequence shown here is derived from an EMBL/GenBank/DDBJ whole genome shotgun (WGS) entry which is preliminary data.</text>
</comment>
<evidence type="ECO:0000259" key="3">
    <source>
        <dbReference type="Pfam" id="PF00501"/>
    </source>
</evidence>
<dbReference type="PANTHER" id="PTHR43201:SF5">
    <property type="entry name" value="MEDIUM-CHAIN ACYL-COA LIGASE ACSF2, MITOCHONDRIAL"/>
    <property type="match status" value="1"/>
</dbReference>
<evidence type="ECO:0000256" key="1">
    <source>
        <dbReference type="ARBA" id="ARBA00006432"/>
    </source>
</evidence>
<feature type="domain" description="AMP-dependent synthetase/ligase" evidence="3">
    <location>
        <begin position="13"/>
        <end position="379"/>
    </location>
</feature>
<dbReference type="InterPro" id="IPR042099">
    <property type="entry name" value="ANL_N_sf"/>
</dbReference>
<comment type="similarity">
    <text evidence="1">Belongs to the ATP-dependent AMP-binding enzyme family.</text>
</comment>
<dbReference type="GO" id="GO:0031956">
    <property type="term" value="F:medium-chain fatty acid-CoA ligase activity"/>
    <property type="evidence" value="ECO:0007669"/>
    <property type="project" value="TreeGrafter"/>
</dbReference>
<dbReference type="InterPro" id="IPR000873">
    <property type="entry name" value="AMP-dep_synth/lig_dom"/>
</dbReference>
<dbReference type="AlphaFoldDB" id="A0A1E3ADZ2"/>
<dbReference type="InterPro" id="IPR025110">
    <property type="entry name" value="AMP-bd_C"/>
</dbReference>
<gene>
    <name evidence="5" type="primary">lcfB_2</name>
    <name evidence="5" type="ORF">BEI61_02834</name>
</gene>
<sequence length="530" mass="59442">MELRKITIGQLLKERVRLTPDAACIGDSHKSCSWKETADSAEKLALLYLQLGLKKGDHAAVWGVNSTDWVITYLALARLGVISVLVNISLTISELEELVRENDIKYIIYSDGKNGSLFPLLQKMERDKTPCLKQIISMTEMVHKAETTDAKDRGMLRRAEETLSCDDVISILFTSGTSGRAKGVMLTHYNLVNNAAGMVERMHWSESDVMCTAVPLFHCFGVTVGILGAICSGASLRLLPCFSSTEALEVIEKYRCTVFNGVPTFYLALIHNRHFSQYDISSLQSGLMAGSPIIPSEYYRIYEKTKIPHLQTAFGQTESSPAVTISRWDDPIETKAGTSGTLMEHVEVRIWRKEENRAASAGEEGEIQTRGYLVMKGYYRKDEETAQVIDEDGWLHTQDWGYLDEGGYLHVTGRIKDIILRGGENIAPAEIENVIVQMPEVKEVKVVGIKAQVLQEEVAACVIWENDRQCSLEQVQDYVRKYLADFKVPAYLYTFDEFPVNASGKVMTEQLKNVISEREKKVLKADGKLE</sequence>
<evidence type="ECO:0000256" key="2">
    <source>
        <dbReference type="ARBA" id="ARBA00022598"/>
    </source>
</evidence>
<dbReference type="PATRIC" id="fig|1432052.4.peg.3158"/>
<dbReference type="InterPro" id="IPR045851">
    <property type="entry name" value="AMP-bd_C_sf"/>
</dbReference>
<dbReference type="Proteomes" id="UP000094067">
    <property type="component" value="Unassembled WGS sequence"/>
</dbReference>
<dbReference type="EMBL" id="MCGH01000002">
    <property type="protein sequence ID" value="ODM06944.1"/>
    <property type="molecule type" value="Genomic_DNA"/>
</dbReference>
<dbReference type="EC" id="6.2.1.3" evidence="5"/>
<accession>A0A1E3ADZ2</accession>
<name>A0A1E3ADZ2_9FIRM</name>
<proteinExistence type="inferred from homology"/>
<keyword evidence="2 5" id="KW-0436">Ligase</keyword>
<reference evidence="5 6" key="1">
    <citation type="submission" date="2016-07" db="EMBL/GenBank/DDBJ databases">
        <title>Characterization of isolates of Eisenbergiella tayi derived from blood cultures, using whole genome sequencing.</title>
        <authorList>
            <person name="Burdz T."/>
            <person name="Wiebe D."/>
            <person name="Huynh C."/>
            <person name="Bernard K."/>
        </authorList>
    </citation>
    <scope>NUCLEOTIDE SEQUENCE [LARGE SCALE GENOMIC DNA]</scope>
    <source>
        <strain evidence="5 6">NML 110608</strain>
    </source>
</reference>
<protein>
    <submittedName>
        <fullName evidence="5">Long-chain-fatty-acid--CoA ligase</fullName>
        <ecNumber evidence="5">6.2.1.3</ecNumber>
    </submittedName>
</protein>
<dbReference type="GO" id="GO:0004467">
    <property type="term" value="F:long-chain fatty acid-CoA ligase activity"/>
    <property type="evidence" value="ECO:0007669"/>
    <property type="project" value="UniProtKB-EC"/>
</dbReference>
<evidence type="ECO:0000259" key="4">
    <source>
        <dbReference type="Pfam" id="PF13193"/>
    </source>
</evidence>
<dbReference type="SUPFAM" id="SSF56801">
    <property type="entry name" value="Acetyl-CoA synthetase-like"/>
    <property type="match status" value="1"/>
</dbReference>
<evidence type="ECO:0000313" key="6">
    <source>
        <dbReference type="Proteomes" id="UP000094067"/>
    </source>
</evidence>
<dbReference type="RefSeq" id="WP_069152709.1">
    <property type="nucleotide sequence ID" value="NZ_MCGH01000002.1"/>
</dbReference>
<organism evidence="5 6">
    <name type="scientific">Eisenbergiella tayi</name>
    <dbReference type="NCBI Taxonomy" id="1432052"/>
    <lineage>
        <taxon>Bacteria</taxon>
        <taxon>Bacillati</taxon>
        <taxon>Bacillota</taxon>
        <taxon>Clostridia</taxon>
        <taxon>Lachnospirales</taxon>
        <taxon>Lachnospiraceae</taxon>
        <taxon>Eisenbergiella</taxon>
    </lineage>
</organism>
<dbReference type="Pfam" id="PF00501">
    <property type="entry name" value="AMP-binding"/>
    <property type="match status" value="1"/>
</dbReference>
<dbReference type="Pfam" id="PF13193">
    <property type="entry name" value="AMP-binding_C"/>
    <property type="match status" value="1"/>
</dbReference>
<feature type="domain" description="AMP-binding enzyme C-terminal" evidence="4">
    <location>
        <begin position="430"/>
        <end position="505"/>
    </location>
</feature>
<dbReference type="Gene3D" id="3.40.50.12780">
    <property type="entry name" value="N-terminal domain of ligase-like"/>
    <property type="match status" value="1"/>
</dbReference>
<dbReference type="PROSITE" id="PS00455">
    <property type="entry name" value="AMP_BINDING"/>
    <property type="match status" value="1"/>
</dbReference>